<keyword evidence="9" id="KW-1185">Reference proteome</keyword>
<dbReference type="PANTHER" id="PTHR16024">
    <property type="entry name" value="XK-RELATED PROTEIN"/>
    <property type="match status" value="1"/>
</dbReference>
<dbReference type="AlphaFoldDB" id="A0A3Q1HSS3"/>
<dbReference type="Pfam" id="PF09815">
    <property type="entry name" value="XK-related"/>
    <property type="match status" value="1"/>
</dbReference>
<feature type="transmembrane region" description="Helical" evidence="7">
    <location>
        <begin position="223"/>
        <end position="244"/>
    </location>
</feature>
<dbReference type="InterPro" id="IPR018629">
    <property type="entry name" value="XK-rel"/>
</dbReference>
<evidence type="ECO:0000256" key="1">
    <source>
        <dbReference type="ARBA" id="ARBA00004651"/>
    </source>
</evidence>
<feature type="transmembrane region" description="Helical" evidence="7">
    <location>
        <begin position="48"/>
        <end position="74"/>
    </location>
</feature>
<reference evidence="8" key="3">
    <citation type="submission" date="2025-09" db="UniProtKB">
        <authorList>
            <consortium name="Ensembl"/>
        </authorList>
    </citation>
    <scope>IDENTIFICATION</scope>
</reference>
<dbReference type="FunCoup" id="A0A3Q1HSS3">
    <property type="interactions" value="4"/>
</dbReference>
<evidence type="ECO:0000313" key="9">
    <source>
        <dbReference type="Proteomes" id="UP000265040"/>
    </source>
</evidence>
<comment type="similarity">
    <text evidence="2 7">Belongs to the XK family.</text>
</comment>
<accession>A0A3Q1HSS3</accession>
<dbReference type="GeneID" id="113154923"/>
<feature type="transmembrane region" description="Helical" evidence="7">
    <location>
        <begin position="250"/>
        <end position="267"/>
    </location>
</feature>
<dbReference type="Ensembl" id="ENSATET00000008260.3">
    <property type="protein sequence ID" value="ENSATEP00000008128.1"/>
    <property type="gene ID" value="ENSATEG00000005722.3"/>
</dbReference>
<feature type="transmembrane region" description="Helical" evidence="7">
    <location>
        <begin position="19"/>
        <end position="41"/>
    </location>
</feature>
<dbReference type="OMA" id="LWFWKMS"/>
<evidence type="ECO:0000256" key="3">
    <source>
        <dbReference type="ARBA" id="ARBA00022475"/>
    </source>
</evidence>
<dbReference type="GO" id="GO:0005886">
    <property type="term" value="C:plasma membrane"/>
    <property type="evidence" value="ECO:0007669"/>
    <property type="project" value="UniProtKB-SubCell"/>
</dbReference>
<dbReference type="GO" id="GO:0043652">
    <property type="term" value="P:engulfment of apoptotic cell"/>
    <property type="evidence" value="ECO:0007669"/>
    <property type="project" value="TreeGrafter"/>
</dbReference>
<evidence type="ECO:0000313" key="8">
    <source>
        <dbReference type="Ensembl" id="ENSATEP00000008128.1"/>
    </source>
</evidence>
<evidence type="ECO:0000256" key="5">
    <source>
        <dbReference type="ARBA" id="ARBA00022989"/>
    </source>
</evidence>
<evidence type="ECO:0000256" key="6">
    <source>
        <dbReference type="ARBA" id="ARBA00023136"/>
    </source>
</evidence>
<reference evidence="8" key="2">
    <citation type="submission" date="2025-08" db="UniProtKB">
        <authorList>
            <consortium name="Ensembl"/>
        </authorList>
    </citation>
    <scope>IDENTIFICATION</scope>
</reference>
<keyword evidence="4 7" id="KW-0812">Transmembrane</keyword>
<evidence type="ECO:0000256" key="7">
    <source>
        <dbReference type="RuleBase" id="RU910716"/>
    </source>
</evidence>
<sequence>MNHTSTNTMGFFKLSFVDFSFTCVGLLCLMADVVLDIIAAVSFYQDGAYVSLGLLLLFLVGSSVLVQVYSWLWYSYEEFQMDTKIEKSLGQKELKLLHIFQLGIYVRHAGVMETSVCSFFKNRDNSDRSPVCGCFTYVSDPEDYAVYLGHDLSLLRLIETFSEGAPQFVLMLTLILQQGDLDLVTVLKAFGSASAIAVSVTMYHRCLRSFLPDKKKQNVVSSVIYFLWNVFLISSRLTALALFASVMPCFIFAHFCCSWLVLVFFAFRSKTDLMDTPCGEQLYRATVALIWYFDWFNVVEGKTRNRTLLYHSYILADISLLCGLWYWKMSTEPPYFEISHLYAVITAVSVVGVYILGLLFKIIYYKWFHPNLAKQGGGQEKTGPTLARCSSGQPEAIEFRIFAMDVIDGVTPTSAPAVRRDNKRMRKLAQNFYS</sequence>
<keyword evidence="3" id="KW-1003">Cell membrane</keyword>
<dbReference type="InParanoid" id="A0A3Q1HSS3"/>
<organism evidence="8 9">
    <name type="scientific">Anabas testudineus</name>
    <name type="common">Climbing perch</name>
    <name type="synonym">Anthias testudineus</name>
    <dbReference type="NCBI Taxonomy" id="64144"/>
    <lineage>
        <taxon>Eukaryota</taxon>
        <taxon>Metazoa</taxon>
        <taxon>Chordata</taxon>
        <taxon>Craniata</taxon>
        <taxon>Vertebrata</taxon>
        <taxon>Euteleostomi</taxon>
        <taxon>Actinopterygii</taxon>
        <taxon>Neopterygii</taxon>
        <taxon>Teleostei</taxon>
        <taxon>Neoteleostei</taxon>
        <taxon>Acanthomorphata</taxon>
        <taxon>Anabantaria</taxon>
        <taxon>Anabantiformes</taxon>
        <taxon>Anabantoidei</taxon>
        <taxon>Anabantidae</taxon>
        <taxon>Anabas</taxon>
    </lineage>
</organism>
<evidence type="ECO:0000256" key="2">
    <source>
        <dbReference type="ARBA" id="ARBA00008789"/>
    </source>
</evidence>
<dbReference type="InterPro" id="IPR050895">
    <property type="entry name" value="XK-related_scramblase"/>
</dbReference>
<dbReference type="PANTHER" id="PTHR16024:SF19">
    <property type="entry name" value="XK-RELATED PROTEIN"/>
    <property type="match status" value="1"/>
</dbReference>
<protein>
    <recommendedName>
        <fullName evidence="7">XK-related protein</fullName>
    </recommendedName>
</protein>
<dbReference type="RefSeq" id="XP_026205153.1">
    <property type="nucleotide sequence ID" value="XM_026349368.1"/>
</dbReference>
<keyword evidence="6 7" id="KW-0472">Membrane</keyword>
<evidence type="ECO:0000256" key="4">
    <source>
        <dbReference type="ARBA" id="ARBA00022692"/>
    </source>
</evidence>
<feature type="transmembrane region" description="Helical" evidence="7">
    <location>
        <begin position="339"/>
        <end position="364"/>
    </location>
</feature>
<dbReference type="Proteomes" id="UP000265040">
    <property type="component" value="Chromosome 11"/>
</dbReference>
<dbReference type="GO" id="GO:0070782">
    <property type="term" value="P:phosphatidylserine exposure on apoptotic cell surface"/>
    <property type="evidence" value="ECO:0007669"/>
    <property type="project" value="TreeGrafter"/>
</dbReference>
<dbReference type="OrthoDB" id="6136301at2759"/>
<dbReference type="GeneTree" id="ENSGT01140000282565"/>
<comment type="subcellular location">
    <subcellularLocation>
        <location evidence="1">Cell membrane</location>
        <topology evidence="1">Multi-pass membrane protein</topology>
    </subcellularLocation>
    <subcellularLocation>
        <location evidence="7">Membrane</location>
        <topology evidence="7">Multi-pass membrane protein</topology>
    </subcellularLocation>
</comment>
<name>A0A3Q1HSS3_ANATE</name>
<dbReference type="GO" id="GO:1902742">
    <property type="term" value="P:apoptotic process involved in development"/>
    <property type="evidence" value="ECO:0007669"/>
    <property type="project" value="TreeGrafter"/>
</dbReference>
<feature type="transmembrane region" description="Helical" evidence="7">
    <location>
        <begin position="308"/>
        <end position="327"/>
    </location>
</feature>
<keyword evidence="5 7" id="KW-1133">Transmembrane helix</keyword>
<reference evidence="8" key="1">
    <citation type="submission" date="2021-04" db="EMBL/GenBank/DDBJ databases">
        <authorList>
            <consortium name="Wellcome Sanger Institute Data Sharing"/>
        </authorList>
    </citation>
    <scope>NUCLEOTIDE SEQUENCE [LARGE SCALE GENOMIC DNA]</scope>
</reference>
<proteinExistence type="inferred from homology"/>